<dbReference type="CDD" id="cd09992">
    <property type="entry name" value="HDAC_classII"/>
    <property type="match status" value="1"/>
</dbReference>
<dbReference type="EMBL" id="BNJJ01000011">
    <property type="protein sequence ID" value="GHO86188.1"/>
    <property type="molecule type" value="Genomic_DNA"/>
</dbReference>
<reference evidence="4 5" key="1">
    <citation type="journal article" date="2021" name="Int. J. Syst. Evol. Microbiol.">
        <title>Reticulibacter mediterranei gen. nov., sp. nov., within the new family Reticulibacteraceae fam. nov., and Ktedonospora formicarum gen. nov., sp. nov., Ktedonobacter robiniae sp. nov., Dictyobacter formicarum sp. nov. and Dictyobacter arantiisoli sp. nov., belonging to the class Ktedonobacteria.</title>
        <authorList>
            <person name="Yabe S."/>
            <person name="Zheng Y."/>
            <person name="Wang C.M."/>
            <person name="Sakai Y."/>
            <person name="Abe K."/>
            <person name="Yokota A."/>
            <person name="Donadio S."/>
            <person name="Cavaletti L."/>
            <person name="Monciardini P."/>
        </authorList>
    </citation>
    <scope>NUCLEOTIDE SEQUENCE [LARGE SCALE GENOMIC DNA]</scope>
    <source>
        <strain evidence="4 5">SOSP1-9</strain>
    </source>
</reference>
<proteinExistence type="inferred from homology"/>
<evidence type="ECO:0000256" key="2">
    <source>
        <dbReference type="SAM" id="MobiDB-lite"/>
    </source>
</evidence>
<dbReference type="InterPro" id="IPR023801">
    <property type="entry name" value="His_deacetylse_dom"/>
</dbReference>
<gene>
    <name evidence="4" type="ORF">KSZ_41940</name>
</gene>
<dbReference type="InterPro" id="IPR037138">
    <property type="entry name" value="His_deacetylse_dom_sf"/>
</dbReference>
<evidence type="ECO:0000313" key="4">
    <source>
        <dbReference type="EMBL" id="GHO86188.1"/>
    </source>
</evidence>
<sequence>MTTALVYDPIFMEHLVPKGHPERPQRMEMSIGYLRAMNWLERPGLVQLAPRAASIDELATVHEREYIQEIADLSQQAAETEATTGTPTSLQAGTDTYVSAKTYEAARKAAGAPLTALDAIMNGEVKNAYCLVRPPGHHAVAEAGFGFCIFNNVAIAARYALDHYGLERVMIIDYDVHHGNGTQETFYDDPRVLYFSIHQSPFFPGTGLSEERGEGAAEGTTINVPLPAGSGYEIYEPIFRQILAPAADRFNPQLILVSAGYDAHWKEAEGHTGVQPGMRISTAGFAKLNEIILKLADTLCEGKLIMVQEGGYDLDVIASGVATSLNQLLGSTEAVDKYGQAPDITYQINTDVLISELRRIHQLTGYRMRNQAKPDREKLLREVKGPVITKTPAAPSADNASDTCCQNEE</sequence>
<dbReference type="Proteomes" id="UP000635565">
    <property type="component" value="Unassembled WGS sequence"/>
</dbReference>
<evidence type="ECO:0000313" key="5">
    <source>
        <dbReference type="Proteomes" id="UP000635565"/>
    </source>
</evidence>
<dbReference type="Gene3D" id="3.40.800.20">
    <property type="entry name" value="Histone deacetylase domain"/>
    <property type="match status" value="1"/>
</dbReference>
<evidence type="ECO:0000259" key="3">
    <source>
        <dbReference type="Pfam" id="PF00850"/>
    </source>
</evidence>
<name>A0ABQ3VK44_9CHLR</name>
<evidence type="ECO:0000256" key="1">
    <source>
        <dbReference type="ARBA" id="ARBA00005947"/>
    </source>
</evidence>
<feature type="domain" description="Histone deacetylase" evidence="3">
    <location>
        <begin position="20"/>
        <end position="327"/>
    </location>
</feature>
<dbReference type="PANTHER" id="PTHR10625">
    <property type="entry name" value="HISTONE DEACETYLASE HDAC1-RELATED"/>
    <property type="match status" value="1"/>
</dbReference>
<feature type="region of interest" description="Disordered" evidence="2">
    <location>
        <begin position="389"/>
        <end position="409"/>
    </location>
</feature>
<feature type="compositionally biased region" description="Polar residues" evidence="2">
    <location>
        <begin position="398"/>
        <end position="409"/>
    </location>
</feature>
<organism evidence="4 5">
    <name type="scientific">Dictyobacter formicarum</name>
    <dbReference type="NCBI Taxonomy" id="2778368"/>
    <lineage>
        <taxon>Bacteria</taxon>
        <taxon>Bacillati</taxon>
        <taxon>Chloroflexota</taxon>
        <taxon>Ktedonobacteria</taxon>
        <taxon>Ktedonobacterales</taxon>
        <taxon>Dictyobacteraceae</taxon>
        <taxon>Dictyobacter</taxon>
    </lineage>
</organism>
<dbReference type="RefSeq" id="WP_201363842.1">
    <property type="nucleotide sequence ID" value="NZ_BNJJ01000011.1"/>
</dbReference>
<accession>A0ABQ3VK44</accession>
<dbReference type="PRINTS" id="PR01270">
    <property type="entry name" value="HDASUPER"/>
</dbReference>
<protein>
    <submittedName>
        <fullName evidence="4">Histone deacetylase</fullName>
    </submittedName>
</protein>
<dbReference type="Pfam" id="PF00850">
    <property type="entry name" value="Hist_deacetyl"/>
    <property type="match status" value="1"/>
</dbReference>
<keyword evidence="5" id="KW-1185">Reference proteome</keyword>
<comment type="similarity">
    <text evidence="1">Belongs to the histone deacetylase family.</text>
</comment>
<dbReference type="InterPro" id="IPR023696">
    <property type="entry name" value="Ureohydrolase_dom_sf"/>
</dbReference>
<comment type="caution">
    <text evidence="4">The sequence shown here is derived from an EMBL/GenBank/DDBJ whole genome shotgun (WGS) entry which is preliminary data.</text>
</comment>
<dbReference type="InterPro" id="IPR000286">
    <property type="entry name" value="HDACs"/>
</dbReference>
<dbReference type="PANTHER" id="PTHR10625:SF10">
    <property type="entry name" value="HISTONE DEACETYLASE HDAC1"/>
    <property type="match status" value="1"/>
</dbReference>
<dbReference type="SUPFAM" id="SSF52768">
    <property type="entry name" value="Arginase/deacetylase"/>
    <property type="match status" value="1"/>
</dbReference>